<dbReference type="AlphaFoldDB" id="A0A3D9SG27"/>
<sequence>MKLRDTGQIKELLNDLDFPADKEEIVEHARHRGAPRDADKALSALPPADYDNLQEVLRSVPLDPAPDRSETERRWQRRRHTSGLAEYERMGGGGDSPPVDFDDEVEDLRREPRPPAPGSDSVG</sequence>
<protein>
    <submittedName>
        <fullName evidence="2">Uncharacterized protein DUF2795</fullName>
    </submittedName>
</protein>
<dbReference type="EMBL" id="QTTT01000001">
    <property type="protein sequence ID" value="REE94852.1"/>
    <property type="molecule type" value="Genomic_DNA"/>
</dbReference>
<evidence type="ECO:0000256" key="1">
    <source>
        <dbReference type="SAM" id="MobiDB-lite"/>
    </source>
</evidence>
<comment type="caution">
    <text evidence="2">The sequence shown here is derived from an EMBL/GenBank/DDBJ whole genome shotgun (WGS) entry which is preliminary data.</text>
</comment>
<feature type="region of interest" description="Disordered" evidence="1">
    <location>
        <begin position="57"/>
        <end position="123"/>
    </location>
</feature>
<dbReference type="RefSeq" id="WP_116020743.1">
    <property type="nucleotide sequence ID" value="NZ_QTTT01000001.1"/>
</dbReference>
<dbReference type="InterPro" id="IPR021527">
    <property type="entry name" value="DUF2795"/>
</dbReference>
<proteinExistence type="predicted"/>
<dbReference type="Proteomes" id="UP000256661">
    <property type="component" value="Unassembled WGS sequence"/>
</dbReference>
<feature type="compositionally biased region" description="Basic and acidic residues" evidence="1">
    <location>
        <begin position="65"/>
        <end position="74"/>
    </location>
</feature>
<gene>
    <name evidence="2" type="ORF">DFJ69_0221</name>
</gene>
<reference evidence="2 3" key="1">
    <citation type="submission" date="2018-08" db="EMBL/GenBank/DDBJ databases">
        <title>Sequencing the genomes of 1000 actinobacteria strains.</title>
        <authorList>
            <person name="Klenk H.-P."/>
        </authorList>
    </citation>
    <scope>NUCLEOTIDE SEQUENCE [LARGE SCALE GENOMIC DNA]</scope>
    <source>
        <strain evidence="2 3">DSM 43927</strain>
    </source>
</reference>
<name>A0A3D9SG27_9ACTN</name>
<evidence type="ECO:0000313" key="2">
    <source>
        <dbReference type="EMBL" id="REE94852.1"/>
    </source>
</evidence>
<dbReference type="OrthoDB" id="5116616at2"/>
<keyword evidence="3" id="KW-1185">Reference proteome</keyword>
<dbReference type="Pfam" id="PF11387">
    <property type="entry name" value="DUF2795"/>
    <property type="match status" value="1"/>
</dbReference>
<accession>A0A3D9SG27</accession>
<evidence type="ECO:0000313" key="3">
    <source>
        <dbReference type="Proteomes" id="UP000256661"/>
    </source>
</evidence>
<organism evidence="2 3">
    <name type="scientific">Thermomonospora umbrina</name>
    <dbReference type="NCBI Taxonomy" id="111806"/>
    <lineage>
        <taxon>Bacteria</taxon>
        <taxon>Bacillati</taxon>
        <taxon>Actinomycetota</taxon>
        <taxon>Actinomycetes</taxon>
        <taxon>Streptosporangiales</taxon>
        <taxon>Thermomonosporaceae</taxon>
        <taxon>Thermomonospora</taxon>
    </lineage>
</organism>